<dbReference type="PANTHER" id="PTHR46548">
    <property type="entry name" value="BAH AND TFIIS DOMAIN-CONTAINING PROTEIN-RELATED"/>
    <property type="match status" value="1"/>
</dbReference>
<dbReference type="Proteomes" id="UP001085076">
    <property type="component" value="Unassembled WGS sequence"/>
</dbReference>
<evidence type="ECO:0000256" key="1">
    <source>
        <dbReference type="SAM" id="MobiDB-lite"/>
    </source>
</evidence>
<dbReference type="PANTHER" id="PTHR46548:SF1">
    <property type="entry name" value="BAH AND TFIIS DOMAIN-CONTAINING PROTEIN-RELATED"/>
    <property type="match status" value="1"/>
</dbReference>
<organism evidence="2 3">
    <name type="scientific">Dioscorea zingiberensis</name>
    <dbReference type="NCBI Taxonomy" id="325984"/>
    <lineage>
        <taxon>Eukaryota</taxon>
        <taxon>Viridiplantae</taxon>
        <taxon>Streptophyta</taxon>
        <taxon>Embryophyta</taxon>
        <taxon>Tracheophyta</taxon>
        <taxon>Spermatophyta</taxon>
        <taxon>Magnoliopsida</taxon>
        <taxon>Liliopsida</taxon>
        <taxon>Dioscoreales</taxon>
        <taxon>Dioscoreaceae</taxon>
        <taxon>Dioscorea</taxon>
    </lineage>
</organism>
<evidence type="ECO:0000313" key="3">
    <source>
        <dbReference type="Proteomes" id="UP001085076"/>
    </source>
</evidence>
<protein>
    <submittedName>
        <fullName evidence="2">Uncharacterized protein</fullName>
    </submittedName>
</protein>
<proteinExistence type="predicted"/>
<comment type="caution">
    <text evidence="2">The sequence shown here is derived from an EMBL/GenBank/DDBJ whole genome shotgun (WGS) entry which is preliminary data.</text>
</comment>
<sequence length="382" mass="40758">MPLSTSDVPSSDSLAGKQGRPALDIDLNVPDERVLEDMASQSSAQTTGSESGVVNNRDAPSRMAGGLDLDLNRVDEGSESGLLANTSRRTEFPLLPVRAAQTSVLNSDANNLRDFDLNGPGIDEAGAEAAMRNHQAKGSNLTLLPPIAGLRMNNAELGNVSTWFPPTAGSQRIPGPATNTTFGADIYRHPVLTSPLPWLSPTPLHFHMLAFRLARSFPVASNSFAGAPPTYGDSSAGAGPFFPTIPSQIMGPAGPVTHYQRPYVISIPESSTSGGSESNRKWTRQGLDLNAGPGSADAEARDERLSSNPRQLSIASTQAFVEEQARMFQMPGGGLKRKEPEGGWDAERSVRWLDWLTMHPPGLGGSMITFKICRCSFAGHLR</sequence>
<reference evidence="2 3" key="1">
    <citation type="journal article" date="2022" name="Hortic Res">
        <title>The genome of Dioscorea zingiberensis sheds light on the biosynthesis, origin and evolution of the medicinally important diosgenin saponins.</title>
        <authorList>
            <person name="Li Y."/>
            <person name="Tan C."/>
            <person name="Li Z."/>
            <person name="Guo J."/>
            <person name="Li S."/>
            <person name="Chen X."/>
            <person name="Wang C."/>
            <person name="Dai X."/>
            <person name="Yang H."/>
            <person name="Song W."/>
            <person name="Hou L."/>
            <person name="Xu J."/>
            <person name="Tong Z."/>
            <person name="Xu A."/>
            <person name="Yuan X."/>
            <person name="Wang W."/>
            <person name="Yang Q."/>
            <person name="Chen L."/>
            <person name="Sun Z."/>
            <person name="Wang K."/>
            <person name="Pan B."/>
            <person name="Chen J."/>
            <person name="Bao Y."/>
            <person name="Liu F."/>
            <person name="Qi X."/>
            <person name="Gang D.R."/>
            <person name="Wen J."/>
            <person name="Li J."/>
        </authorList>
    </citation>
    <scope>NUCLEOTIDE SEQUENCE [LARGE SCALE GENOMIC DNA]</scope>
    <source>
        <strain evidence="2">Dzin_1.0</strain>
    </source>
</reference>
<feature type="compositionally biased region" description="Polar residues" evidence="1">
    <location>
        <begin position="39"/>
        <end position="54"/>
    </location>
</feature>
<dbReference type="OrthoDB" id="1917005at2759"/>
<feature type="region of interest" description="Disordered" evidence="1">
    <location>
        <begin position="1"/>
        <end position="67"/>
    </location>
</feature>
<dbReference type="AlphaFoldDB" id="A0A9D5BTT0"/>
<name>A0A9D5BTT0_9LILI</name>
<gene>
    <name evidence="2" type="ORF">J5N97_001757</name>
</gene>
<keyword evidence="3" id="KW-1185">Reference proteome</keyword>
<accession>A0A9D5BTT0</accession>
<feature type="compositionally biased region" description="Polar residues" evidence="1">
    <location>
        <begin position="1"/>
        <end position="13"/>
    </location>
</feature>
<feature type="region of interest" description="Disordered" evidence="1">
    <location>
        <begin position="267"/>
        <end position="310"/>
    </location>
</feature>
<feature type="compositionally biased region" description="Polar residues" evidence="1">
    <location>
        <begin position="268"/>
        <end position="277"/>
    </location>
</feature>
<dbReference type="EMBL" id="JAGGNH010000083">
    <property type="protein sequence ID" value="KAJ0960395.1"/>
    <property type="molecule type" value="Genomic_DNA"/>
</dbReference>
<evidence type="ECO:0000313" key="2">
    <source>
        <dbReference type="EMBL" id="KAJ0960395.1"/>
    </source>
</evidence>